<dbReference type="InterPro" id="IPR050879">
    <property type="entry name" value="Acyltransferase_3"/>
</dbReference>
<evidence type="ECO:0000313" key="4">
    <source>
        <dbReference type="EMBL" id="GID78022.1"/>
    </source>
</evidence>
<feature type="transmembrane region" description="Helical" evidence="2">
    <location>
        <begin position="88"/>
        <end position="112"/>
    </location>
</feature>
<accession>A0ABQ3YDD8</accession>
<name>A0ABQ3YDD8_9ACTN</name>
<feature type="transmembrane region" description="Helical" evidence="2">
    <location>
        <begin position="254"/>
        <end position="273"/>
    </location>
</feature>
<dbReference type="RefSeq" id="WP_203772552.1">
    <property type="nucleotide sequence ID" value="NZ_BAAABO010000022.1"/>
</dbReference>
<evidence type="ECO:0000256" key="2">
    <source>
        <dbReference type="SAM" id="Phobius"/>
    </source>
</evidence>
<protein>
    <submittedName>
        <fullName evidence="4">Acyltransferase</fullName>
    </submittedName>
</protein>
<keyword evidence="4" id="KW-0012">Acyltransferase</keyword>
<keyword evidence="2" id="KW-1133">Transmembrane helix</keyword>
<feature type="transmembrane region" description="Helical" evidence="2">
    <location>
        <begin position="166"/>
        <end position="182"/>
    </location>
</feature>
<keyword evidence="4" id="KW-0808">Transferase</keyword>
<sequence length="380" mass="42801">MGTQRDSRIVVLDGLRLIAAVMVAFYHFAGRNDIVAAWDAPPAVAVSRAHDVSAYGWLGVELFFMISGFVICMSAWGRDTGSFVRSRLIRLFPAYWPAVLITAVCVGLWPVVAQPLRFSDVLLNLTMLQWPLGVHGVEGVYWTLWVEARFYLLFALLLGRGLTLRRVMWFGYGWLIAAVIAHTSRERLLIVVLQPDYAPLFVAGIAFYLIHRYGPRLELWGLVAASYLMAQHNLLARVTLTEKTYIKAPLSDTVAILIVTAFFAVLAAIALGWTSRIRWRALTTAGLLTYPFYLLHQNIGFLLIHATHDRAPHWLVLAGTITVMLLAAWLVHRWIERPLAAHLRARLTPRRATIVAQPYAGRRPDLDTGSAPRARFPERR</sequence>
<dbReference type="Pfam" id="PF01757">
    <property type="entry name" value="Acyl_transf_3"/>
    <property type="match status" value="1"/>
</dbReference>
<keyword evidence="2" id="KW-0472">Membrane</keyword>
<feature type="transmembrane region" description="Helical" evidence="2">
    <location>
        <begin position="188"/>
        <end position="210"/>
    </location>
</feature>
<gene>
    <name evidence="4" type="ORF">Ade02nite_66630</name>
</gene>
<dbReference type="Proteomes" id="UP000609879">
    <property type="component" value="Unassembled WGS sequence"/>
</dbReference>
<organism evidence="4 5">
    <name type="scientific">Paractinoplanes deccanensis</name>
    <dbReference type="NCBI Taxonomy" id="113561"/>
    <lineage>
        <taxon>Bacteria</taxon>
        <taxon>Bacillati</taxon>
        <taxon>Actinomycetota</taxon>
        <taxon>Actinomycetes</taxon>
        <taxon>Micromonosporales</taxon>
        <taxon>Micromonosporaceae</taxon>
        <taxon>Paractinoplanes</taxon>
    </lineage>
</organism>
<reference evidence="4 5" key="1">
    <citation type="submission" date="2021-01" db="EMBL/GenBank/DDBJ databases">
        <title>Whole genome shotgun sequence of Actinoplanes deccanensis NBRC 13994.</title>
        <authorList>
            <person name="Komaki H."/>
            <person name="Tamura T."/>
        </authorList>
    </citation>
    <scope>NUCLEOTIDE SEQUENCE [LARGE SCALE GENOMIC DNA]</scope>
    <source>
        <strain evidence="4 5">NBRC 13994</strain>
    </source>
</reference>
<dbReference type="PANTHER" id="PTHR23028">
    <property type="entry name" value="ACETYLTRANSFERASE"/>
    <property type="match status" value="1"/>
</dbReference>
<keyword evidence="5" id="KW-1185">Reference proteome</keyword>
<comment type="caution">
    <text evidence="4">The sequence shown here is derived from an EMBL/GenBank/DDBJ whole genome shotgun (WGS) entry which is preliminary data.</text>
</comment>
<feature type="transmembrane region" description="Helical" evidence="2">
    <location>
        <begin position="9"/>
        <end position="29"/>
    </location>
</feature>
<feature type="domain" description="Acyltransferase 3" evidence="3">
    <location>
        <begin position="12"/>
        <end position="331"/>
    </location>
</feature>
<keyword evidence="2" id="KW-0812">Transmembrane</keyword>
<dbReference type="InterPro" id="IPR002656">
    <property type="entry name" value="Acyl_transf_3_dom"/>
</dbReference>
<evidence type="ECO:0000313" key="5">
    <source>
        <dbReference type="Proteomes" id="UP000609879"/>
    </source>
</evidence>
<dbReference type="GO" id="GO:0016746">
    <property type="term" value="F:acyltransferase activity"/>
    <property type="evidence" value="ECO:0007669"/>
    <property type="project" value="UniProtKB-KW"/>
</dbReference>
<feature type="transmembrane region" description="Helical" evidence="2">
    <location>
        <begin position="54"/>
        <end position="76"/>
    </location>
</feature>
<feature type="transmembrane region" description="Helical" evidence="2">
    <location>
        <begin position="311"/>
        <end position="331"/>
    </location>
</feature>
<proteinExistence type="predicted"/>
<dbReference type="EMBL" id="BOMI01000134">
    <property type="protein sequence ID" value="GID78022.1"/>
    <property type="molecule type" value="Genomic_DNA"/>
</dbReference>
<evidence type="ECO:0000256" key="1">
    <source>
        <dbReference type="SAM" id="MobiDB-lite"/>
    </source>
</evidence>
<feature type="region of interest" description="Disordered" evidence="1">
    <location>
        <begin position="361"/>
        <end position="380"/>
    </location>
</feature>
<feature type="transmembrane region" description="Helical" evidence="2">
    <location>
        <begin position="285"/>
        <end position="305"/>
    </location>
</feature>
<dbReference type="PANTHER" id="PTHR23028:SF53">
    <property type="entry name" value="ACYL_TRANSF_3 DOMAIN-CONTAINING PROTEIN"/>
    <property type="match status" value="1"/>
</dbReference>
<evidence type="ECO:0000259" key="3">
    <source>
        <dbReference type="Pfam" id="PF01757"/>
    </source>
</evidence>